<dbReference type="Pfam" id="PF00563">
    <property type="entry name" value="EAL"/>
    <property type="match status" value="1"/>
</dbReference>
<dbReference type="PROSITE" id="PS50887">
    <property type="entry name" value="GGDEF"/>
    <property type="match status" value="1"/>
</dbReference>
<dbReference type="InterPro" id="IPR043128">
    <property type="entry name" value="Rev_trsase/Diguanyl_cyclase"/>
</dbReference>
<protein>
    <submittedName>
        <fullName evidence="5">EAL domain-containing protein</fullName>
    </submittedName>
</protein>
<dbReference type="Pfam" id="PF07238">
    <property type="entry name" value="PilZ"/>
    <property type="match status" value="1"/>
</dbReference>
<dbReference type="CDD" id="cd01948">
    <property type="entry name" value="EAL"/>
    <property type="match status" value="1"/>
</dbReference>
<evidence type="ECO:0000259" key="1">
    <source>
        <dbReference type="PROSITE" id="PS50112"/>
    </source>
</evidence>
<dbReference type="SUPFAM" id="SSF55785">
    <property type="entry name" value="PYP-like sensor domain (PAS domain)"/>
    <property type="match status" value="2"/>
</dbReference>
<dbReference type="InterPro" id="IPR052155">
    <property type="entry name" value="Biofilm_reg_signaling"/>
</dbReference>
<dbReference type="PROSITE" id="PS50113">
    <property type="entry name" value="PAC"/>
    <property type="match status" value="2"/>
</dbReference>
<dbReference type="EMBL" id="VTEG01000008">
    <property type="protein sequence ID" value="TYR98902.1"/>
    <property type="molecule type" value="Genomic_DNA"/>
</dbReference>
<reference evidence="5 6" key="1">
    <citation type="submission" date="2019-08" db="EMBL/GenBank/DDBJ databases">
        <title>Bacillus genomes from the desert of Cuatro Cienegas, Coahuila.</title>
        <authorList>
            <person name="Olmedo-Alvarez G."/>
        </authorList>
    </citation>
    <scope>NUCLEOTIDE SEQUENCE [LARGE SCALE GENOMIC DNA]</scope>
    <source>
        <strain evidence="5 6">CH128b_4D</strain>
    </source>
</reference>
<sequence>MGNLLSSLRVKQLFSDSKPAGQLLQTDDDSFRFIFEHSPDIIIRFDIEGKVVDFNRATTSTSGYGAPEIDQHVTDFSPDHEKNEIWNYFKAAAKGKIQYYFTHAYHKNGTLMNLEITYIPIKQAKKITGVFALIREISEKVELQSQLQQKKLEMQHIYDSLEAGIWAYDVQSNSISACSKGVVDICETPAEDFISGKSQWRDFIFIEDLEKFDEKQKHLMNGERVRHQYRIITPSGAVKWISDQSFPVLDEDGTIFRLQGIVTDVTEDKKLVERVHHLQHHDSLTALPNRKTLETEMTTLIKEKTDFAMFYVDLNRFKYMNETLGPVIGDEILEEAARRLKRFQERGIFISRFSNDDFVLLFKEYGSLQEITSLCNDIVDCLKDPYEIREFELLLTISVGVCIHPSDSNGITELFQNSIAAMNRAKEIGKNSFHIYSPENSIDAYKRLTLEKDFRHALKNEELQLHFQPQVDSRLNQIVGAEALLRWDHSEWGLVSPNEFIPYAEENGFIINVGEWVLKEACKTIQEWRRRGIPLVPVSINLSPQHFLVKDLKNSLLSVLKKYEVPPKLIRLEITEAVFLQQAEVVKQTIDGLRECGIKILIDDFGTGYTSFTYLKDLTVDGIKIDRSYTKELGNDSKNRAIIKNLASLSADLNMTAVIEGIETKEQLKFLKQIKCHLIQGYIYSKPVPADDFERLLKGKTIKPLSEGSKNFSQERRRYFRMQPPVPLLAFATIASINNKEVTTGKTGIPVTDIGPGGLSFISHIQFPSNRDILLHFSMKVLGEEIVHTGKIVWKEEIDEEFFRYGVEFKVSEAEREALTRTFNTLSLAFKRDNGPKDTSLIEKDLFSFLREGKTKI</sequence>
<dbReference type="Gene3D" id="3.30.450.20">
    <property type="entry name" value="PAS domain"/>
    <property type="match status" value="2"/>
</dbReference>
<dbReference type="Proteomes" id="UP000325182">
    <property type="component" value="Unassembled WGS sequence"/>
</dbReference>
<name>A0A5D4MB22_9BACI</name>
<accession>A0A5D4MB22</accession>
<dbReference type="SMART" id="SM00086">
    <property type="entry name" value="PAC"/>
    <property type="match status" value="2"/>
</dbReference>
<dbReference type="GO" id="GO:0035438">
    <property type="term" value="F:cyclic-di-GMP binding"/>
    <property type="evidence" value="ECO:0007669"/>
    <property type="project" value="InterPro"/>
</dbReference>
<evidence type="ECO:0000259" key="3">
    <source>
        <dbReference type="PROSITE" id="PS50883"/>
    </source>
</evidence>
<dbReference type="SMART" id="SM00091">
    <property type="entry name" value="PAS"/>
    <property type="match status" value="2"/>
</dbReference>
<dbReference type="AlphaFoldDB" id="A0A5D4MB22"/>
<dbReference type="Pfam" id="PF08448">
    <property type="entry name" value="PAS_4"/>
    <property type="match status" value="1"/>
</dbReference>
<dbReference type="InterPro" id="IPR035919">
    <property type="entry name" value="EAL_sf"/>
</dbReference>
<dbReference type="NCBIfam" id="TIGR00229">
    <property type="entry name" value="sensory_box"/>
    <property type="match status" value="2"/>
</dbReference>
<feature type="domain" description="PAC" evidence="2">
    <location>
        <begin position="225"/>
        <end position="277"/>
    </location>
</feature>
<dbReference type="Pfam" id="PF08447">
    <property type="entry name" value="PAS_3"/>
    <property type="match status" value="1"/>
</dbReference>
<feature type="domain" description="PAC" evidence="2">
    <location>
        <begin position="95"/>
        <end position="149"/>
    </location>
</feature>
<dbReference type="InterPro" id="IPR013656">
    <property type="entry name" value="PAS_4"/>
</dbReference>
<dbReference type="InterPro" id="IPR001610">
    <property type="entry name" value="PAC"/>
</dbReference>
<dbReference type="InterPro" id="IPR029787">
    <property type="entry name" value="Nucleotide_cyclase"/>
</dbReference>
<dbReference type="SUPFAM" id="SSF55073">
    <property type="entry name" value="Nucleotide cyclase"/>
    <property type="match status" value="1"/>
</dbReference>
<dbReference type="SMART" id="SM00267">
    <property type="entry name" value="GGDEF"/>
    <property type="match status" value="1"/>
</dbReference>
<dbReference type="SUPFAM" id="SSF141868">
    <property type="entry name" value="EAL domain-like"/>
    <property type="match status" value="1"/>
</dbReference>
<evidence type="ECO:0000313" key="6">
    <source>
        <dbReference type="Proteomes" id="UP000325182"/>
    </source>
</evidence>
<dbReference type="CDD" id="cd00130">
    <property type="entry name" value="PAS"/>
    <property type="match status" value="2"/>
</dbReference>
<dbReference type="PANTHER" id="PTHR44757:SF2">
    <property type="entry name" value="BIOFILM ARCHITECTURE MAINTENANCE PROTEIN MBAA"/>
    <property type="match status" value="1"/>
</dbReference>
<dbReference type="PROSITE" id="PS50883">
    <property type="entry name" value="EAL"/>
    <property type="match status" value="1"/>
</dbReference>
<dbReference type="InterPro" id="IPR000700">
    <property type="entry name" value="PAS-assoc_C"/>
</dbReference>
<dbReference type="Gene3D" id="3.20.20.450">
    <property type="entry name" value="EAL domain"/>
    <property type="match status" value="1"/>
</dbReference>
<dbReference type="InterPro" id="IPR013655">
    <property type="entry name" value="PAS_fold_3"/>
</dbReference>
<dbReference type="SMART" id="SM00052">
    <property type="entry name" value="EAL"/>
    <property type="match status" value="1"/>
</dbReference>
<dbReference type="PANTHER" id="PTHR44757">
    <property type="entry name" value="DIGUANYLATE CYCLASE DGCP"/>
    <property type="match status" value="1"/>
</dbReference>
<dbReference type="InterPro" id="IPR000160">
    <property type="entry name" value="GGDEF_dom"/>
</dbReference>
<gene>
    <name evidence="5" type="ORF">FZC84_12820</name>
</gene>
<feature type="domain" description="GGDEF" evidence="4">
    <location>
        <begin position="305"/>
        <end position="438"/>
    </location>
</feature>
<dbReference type="CDD" id="cd01949">
    <property type="entry name" value="GGDEF"/>
    <property type="match status" value="1"/>
</dbReference>
<proteinExistence type="predicted"/>
<feature type="domain" description="PAS" evidence="1">
    <location>
        <begin position="27"/>
        <end position="69"/>
    </location>
</feature>
<dbReference type="Gene3D" id="3.30.70.270">
    <property type="match status" value="1"/>
</dbReference>
<organism evidence="5 6">
    <name type="scientific">Rossellomorea vietnamensis</name>
    <dbReference type="NCBI Taxonomy" id="218284"/>
    <lineage>
        <taxon>Bacteria</taxon>
        <taxon>Bacillati</taxon>
        <taxon>Bacillota</taxon>
        <taxon>Bacilli</taxon>
        <taxon>Bacillales</taxon>
        <taxon>Bacillaceae</taxon>
        <taxon>Rossellomorea</taxon>
    </lineage>
</organism>
<dbReference type="PROSITE" id="PS50112">
    <property type="entry name" value="PAS"/>
    <property type="match status" value="1"/>
</dbReference>
<evidence type="ECO:0000313" key="5">
    <source>
        <dbReference type="EMBL" id="TYR98902.1"/>
    </source>
</evidence>
<evidence type="ECO:0000259" key="4">
    <source>
        <dbReference type="PROSITE" id="PS50887"/>
    </source>
</evidence>
<dbReference type="InterPro" id="IPR035965">
    <property type="entry name" value="PAS-like_dom_sf"/>
</dbReference>
<feature type="domain" description="EAL" evidence="3">
    <location>
        <begin position="447"/>
        <end position="701"/>
    </location>
</feature>
<dbReference type="Pfam" id="PF00990">
    <property type="entry name" value="GGDEF"/>
    <property type="match status" value="1"/>
</dbReference>
<dbReference type="InterPro" id="IPR001633">
    <property type="entry name" value="EAL_dom"/>
</dbReference>
<dbReference type="InterPro" id="IPR000014">
    <property type="entry name" value="PAS"/>
</dbReference>
<comment type="caution">
    <text evidence="5">The sequence shown here is derived from an EMBL/GenBank/DDBJ whole genome shotgun (WGS) entry which is preliminary data.</text>
</comment>
<dbReference type="InterPro" id="IPR009875">
    <property type="entry name" value="PilZ_domain"/>
</dbReference>
<evidence type="ECO:0000259" key="2">
    <source>
        <dbReference type="PROSITE" id="PS50113"/>
    </source>
</evidence>
<dbReference type="RefSeq" id="WP_148954142.1">
    <property type="nucleotide sequence ID" value="NZ_VTEG01000008.1"/>
</dbReference>
<dbReference type="NCBIfam" id="TIGR00254">
    <property type="entry name" value="GGDEF"/>
    <property type="match status" value="1"/>
</dbReference>